<dbReference type="PANTHER" id="PTHR30185:SF15">
    <property type="entry name" value="CRYPTIC BETA-GLUCOSIDE BGL OPERON ANTITERMINATOR"/>
    <property type="match status" value="1"/>
</dbReference>
<proteinExistence type="predicted"/>
<dbReference type="Pfam" id="PF00874">
    <property type="entry name" value="PRD"/>
    <property type="match status" value="2"/>
</dbReference>
<accession>A0A1J0A7R7</accession>
<gene>
    <name evidence="3" type="ORF">BHY08_09215</name>
</gene>
<dbReference type="Proteomes" id="UP000191200">
    <property type="component" value="Chromosome"/>
</dbReference>
<dbReference type="PROSITE" id="PS51372">
    <property type="entry name" value="PRD_2"/>
    <property type="match status" value="2"/>
</dbReference>
<dbReference type="PANTHER" id="PTHR30185">
    <property type="entry name" value="CRYPTIC BETA-GLUCOSIDE BGL OPERON ANTITERMINATOR"/>
    <property type="match status" value="1"/>
</dbReference>
<dbReference type="GO" id="GO:0006355">
    <property type="term" value="P:regulation of DNA-templated transcription"/>
    <property type="evidence" value="ECO:0007669"/>
    <property type="project" value="InterPro"/>
</dbReference>
<dbReference type="Gene3D" id="1.10.1790.10">
    <property type="entry name" value="PRD domain"/>
    <property type="match status" value="2"/>
</dbReference>
<name>A0A1J0A7R7_9ENTE</name>
<keyword evidence="1" id="KW-0677">Repeat</keyword>
<dbReference type="InterPro" id="IPR011608">
    <property type="entry name" value="PRD"/>
</dbReference>
<dbReference type="EMBL" id="CP017267">
    <property type="protein sequence ID" value="APB31971.1"/>
    <property type="molecule type" value="Genomic_DNA"/>
</dbReference>
<dbReference type="SUPFAM" id="SSF50151">
    <property type="entry name" value="SacY-like RNA-binding domain"/>
    <property type="match status" value="1"/>
</dbReference>
<dbReference type="NCBIfam" id="NF046042">
    <property type="entry name" value="LicT"/>
    <property type="match status" value="1"/>
</dbReference>
<dbReference type="InterPro" id="IPR050661">
    <property type="entry name" value="BglG_antiterminators"/>
</dbReference>
<dbReference type="GO" id="GO:0003723">
    <property type="term" value="F:RNA binding"/>
    <property type="evidence" value="ECO:0007669"/>
    <property type="project" value="InterPro"/>
</dbReference>
<keyword evidence="4" id="KW-1185">Reference proteome</keyword>
<dbReference type="Pfam" id="PF03123">
    <property type="entry name" value="CAT_RBD"/>
    <property type="match status" value="1"/>
</dbReference>
<dbReference type="SMART" id="SM01061">
    <property type="entry name" value="CAT_RBD"/>
    <property type="match status" value="1"/>
</dbReference>
<dbReference type="SUPFAM" id="SSF63520">
    <property type="entry name" value="PTS-regulatory domain, PRD"/>
    <property type="match status" value="2"/>
</dbReference>
<dbReference type="KEGG" id="vte:BHY08_09215"/>
<dbReference type="InterPro" id="IPR004341">
    <property type="entry name" value="CAT_RNA-bd_dom"/>
</dbReference>
<dbReference type="InterPro" id="IPR036634">
    <property type="entry name" value="PRD_sf"/>
</dbReference>
<dbReference type="Gene3D" id="2.30.24.10">
    <property type="entry name" value="CAT RNA-binding domain"/>
    <property type="match status" value="1"/>
</dbReference>
<dbReference type="InterPro" id="IPR036650">
    <property type="entry name" value="CAT_RNA-bd_dom_sf"/>
</dbReference>
<feature type="domain" description="PRD" evidence="2">
    <location>
        <begin position="74"/>
        <end position="179"/>
    </location>
</feature>
<dbReference type="AlphaFoldDB" id="A0A1J0A7R7"/>
<evidence type="ECO:0000259" key="2">
    <source>
        <dbReference type="PROSITE" id="PS51372"/>
    </source>
</evidence>
<evidence type="ECO:0000313" key="3">
    <source>
        <dbReference type="EMBL" id="APB31971.1"/>
    </source>
</evidence>
<evidence type="ECO:0000313" key="4">
    <source>
        <dbReference type="Proteomes" id="UP000191200"/>
    </source>
</evidence>
<evidence type="ECO:0000256" key="1">
    <source>
        <dbReference type="ARBA" id="ARBA00022737"/>
    </source>
</evidence>
<organism evidence="3 4">
    <name type="scientific">Vagococcus teuberi</name>
    <dbReference type="NCBI Taxonomy" id="519472"/>
    <lineage>
        <taxon>Bacteria</taxon>
        <taxon>Bacillati</taxon>
        <taxon>Bacillota</taxon>
        <taxon>Bacilli</taxon>
        <taxon>Lactobacillales</taxon>
        <taxon>Enterococcaceae</taxon>
        <taxon>Vagococcus</taxon>
    </lineage>
</organism>
<protein>
    <submittedName>
        <fullName evidence="3">RNA-binding protein</fullName>
    </submittedName>
</protein>
<sequence length="292" mass="34356">MFFRKEVIVIKIIKILNNNAFISQDDTGNEVVVMGVGIAFGKKNGQIVEPSNRYKIFSNINSKIIDRFKNVFSDIPEDYLEITERLIFVMEKEYGKKIDDIIYVSLTEHLHGAIERINKGIEVANPLLMDIKRLFKDEFEVGMLGVKEVNQRFDVAFSEDEAAYIAQHLINGQLDNLVDINDMSKLMQEIINIIKFTFRIEFNEESIYYYRFVTHLKFFAQRVIDKQIYTSENDDMFDLFKEKYVESYECVVKIDNYLSKNYHYHLNSDEQLYLLLHIEKITKNAKITSEEG</sequence>
<reference evidence="3 4" key="1">
    <citation type="submission" date="2016-09" db="EMBL/GenBank/DDBJ databases">
        <title>Vagococcus teuberi sp. nov., isolated from the Malian artisanal sour milk fene.</title>
        <authorList>
            <person name="Wullschleger S."/>
            <person name="Seifert C."/>
            <person name="Baumgartner S."/>
            <person name="Lacroix C."/>
            <person name="Bonfoh B."/>
            <person name="Stevens M.J."/>
            <person name="Meile L."/>
        </authorList>
    </citation>
    <scope>NUCLEOTIDE SEQUENCE [LARGE SCALE GENOMIC DNA]</scope>
    <source>
        <strain evidence="3 4">DSM 21459</strain>
    </source>
</reference>
<dbReference type="STRING" id="519472.BHY08_09215"/>
<dbReference type="RefSeq" id="WP_211267903.1">
    <property type="nucleotide sequence ID" value="NZ_CP017267.1"/>
</dbReference>
<feature type="domain" description="PRD" evidence="2">
    <location>
        <begin position="180"/>
        <end position="288"/>
    </location>
</feature>